<keyword evidence="3 7" id="KW-0375">Hydrogen ion transport</keyword>
<protein>
    <recommendedName>
        <fullName evidence="7">ATP synthase subunit delta</fullName>
    </recommendedName>
    <alternativeName>
        <fullName evidence="7">ATP synthase F(1) sector subunit delta</fullName>
    </alternativeName>
    <alternativeName>
        <fullName evidence="7">F-type ATPase subunit delta</fullName>
        <shortName evidence="7">F-ATPase subunit delta</shortName>
    </alternativeName>
</protein>
<dbReference type="PROSITE" id="PS00389">
    <property type="entry name" value="ATPASE_DELTA"/>
    <property type="match status" value="1"/>
</dbReference>
<evidence type="ECO:0000256" key="2">
    <source>
        <dbReference type="ARBA" id="ARBA00022448"/>
    </source>
</evidence>
<keyword evidence="7" id="KW-0139">CF(1)</keyword>
<keyword evidence="5 7" id="KW-0472">Membrane</keyword>
<proteinExistence type="inferred from homology"/>
<dbReference type="Gene3D" id="1.10.520.20">
    <property type="entry name" value="N-terminal domain of the delta subunit of the F1F0-ATP synthase"/>
    <property type="match status" value="1"/>
</dbReference>
<dbReference type="InterPro" id="IPR000711">
    <property type="entry name" value="ATPase_OSCP/dsu"/>
</dbReference>
<keyword evidence="7" id="KW-1003">Cell membrane</keyword>
<keyword evidence="4 7" id="KW-0406">Ion transport</keyword>
<evidence type="ECO:0000256" key="3">
    <source>
        <dbReference type="ARBA" id="ARBA00022781"/>
    </source>
</evidence>
<dbReference type="NCBIfam" id="NF004403">
    <property type="entry name" value="PRK05758.2-4"/>
    <property type="match status" value="1"/>
</dbReference>
<comment type="subcellular location">
    <subcellularLocation>
        <location evidence="7">Cell membrane</location>
        <topology evidence="7">Peripheral membrane protein</topology>
    </subcellularLocation>
    <subcellularLocation>
        <location evidence="1">Membrane</location>
    </subcellularLocation>
</comment>
<dbReference type="NCBIfam" id="TIGR01145">
    <property type="entry name" value="ATP_synt_delta"/>
    <property type="match status" value="1"/>
</dbReference>
<evidence type="ECO:0000256" key="7">
    <source>
        <dbReference type="HAMAP-Rule" id="MF_01416"/>
    </source>
</evidence>
<comment type="function">
    <text evidence="7">This protein is part of the stalk that links CF(0) to CF(1). It either transmits conformational changes from CF(0) to CF(1) or is implicated in proton conduction.</text>
</comment>
<dbReference type="Proteomes" id="UP000326921">
    <property type="component" value="Chromosome"/>
</dbReference>
<evidence type="ECO:0000256" key="1">
    <source>
        <dbReference type="ARBA" id="ARBA00004370"/>
    </source>
</evidence>
<dbReference type="EMBL" id="CP045652">
    <property type="protein sequence ID" value="QGA27415.1"/>
    <property type="molecule type" value="Genomic_DNA"/>
</dbReference>
<dbReference type="KEGG" id="sphe:GFH32_14315"/>
<organism evidence="8 9">
    <name type="scientific">Sphingobacterium zhuxiongii</name>
    <dbReference type="NCBI Taxonomy" id="2662364"/>
    <lineage>
        <taxon>Bacteria</taxon>
        <taxon>Pseudomonadati</taxon>
        <taxon>Bacteroidota</taxon>
        <taxon>Sphingobacteriia</taxon>
        <taxon>Sphingobacteriales</taxon>
        <taxon>Sphingobacteriaceae</taxon>
        <taxon>Sphingobacterium</taxon>
    </lineage>
</organism>
<dbReference type="GO" id="GO:0005886">
    <property type="term" value="C:plasma membrane"/>
    <property type="evidence" value="ECO:0007669"/>
    <property type="project" value="UniProtKB-SubCell"/>
</dbReference>
<keyword evidence="9" id="KW-1185">Reference proteome</keyword>
<evidence type="ECO:0000256" key="6">
    <source>
        <dbReference type="ARBA" id="ARBA00023310"/>
    </source>
</evidence>
<reference evidence="8 9" key="1">
    <citation type="submission" date="2019-10" db="EMBL/GenBank/DDBJ databases">
        <authorList>
            <person name="Dong K."/>
        </authorList>
    </citation>
    <scope>NUCLEOTIDE SEQUENCE [LARGE SCALE GENOMIC DNA]</scope>
    <source>
        <strain evidence="9">dk4302</strain>
    </source>
</reference>
<comment type="function">
    <text evidence="7">F(1)F(0) ATP synthase produces ATP from ADP in the presence of a proton or sodium gradient. F-type ATPases consist of two structural domains, F(1) containing the extramembraneous catalytic core and F(0) containing the membrane proton channel, linked together by a central stalk and a peripheral stalk. During catalysis, ATP synthesis in the catalytic domain of F(1) is coupled via a rotary mechanism of the central stalk subunits to proton translocation.</text>
</comment>
<dbReference type="HAMAP" id="MF_01416">
    <property type="entry name" value="ATP_synth_delta_bact"/>
    <property type="match status" value="1"/>
</dbReference>
<gene>
    <name evidence="7" type="primary">atpH</name>
    <name evidence="8" type="ORF">GFH32_14315</name>
</gene>
<evidence type="ECO:0000313" key="9">
    <source>
        <dbReference type="Proteomes" id="UP000326921"/>
    </source>
</evidence>
<keyword evidence="2 7" id="KW-0813">Transport</keyword>
<dbReference type="GO" id="GO:0046933">
    <property type="term" value="F:proton-transporting ATP synthase activity, rotational mechanism"/>
    <property type="evidence" value="ECO:0007669"/>
    <property type="project" value="UniProtKB-UniRule"/>
</dbReference>
<keyword evidence="6 7" id="KW-0066">ATP synthesis</keyword>
<dbReference type="InterPro" id="IPR020781">
    <property type="entry name" value="ATPase_OSCP/d_CS"/>
</dbReference>
<name>A0A5Q0QC61_9SPHI</name>
<dbReference type="InterPro" id="IPR026015">
    <property type="entry name" value="ATP_synth_OSCP/delta_N_sf"/>
</dbReference>
<dbReference type="AlphaFoldDB" id="A0A5Q0QC61"/>
<evidence type="ECO:0000256" key="4">
    <source>
        <dbReference type="ARBA" id="ARBA00023065"/>
    </source>
</evidence>
<dbReference type="Pfam" id="PF00213">
    <property type="entry name" value="OSCP"/>
    <property type="match status" value="1"/>
</dbReference>
<dbReference type="PANTHER" id="PTHR11910">
    <property type="entry name" value="ATP SYNTHASE DELTA CHAIN"/>
    <property type="match status" value="1"/>
</dbReference>
<evidence type="ECO:0000313" key="8">
    <source>
        <dbReference type="EMBL" id="QGA27415.1"/>
    </source>
</evidence>
<sequence length="180" mass="19809">MSVFKVASRYAKSLIDLSKEHNNLDEIKGDMEEIVSIIKSSTELQAVLKNPIIKADKKLAILNALFQGKVKPEIIGFFQIMVRKGRAELVYATAQEFIAEYNEVKGIVKAEVTSAAPLSDDNLQALRTAIAQQINKEVILSNKVDKSLIGGFVVRVGDKQVDASINGKLAKLERHFAGQI</sequence>
<dbReference type="SUPFAM" id="SSF47928">
    <property type="entry name" value="N-terminal domain of the delta subunit of the F1F0-ATP synthase"/>
    <property type="match status" value="1"/>
</dbReference>
<comment type="similarity">
    <text evidence="7">Belongs to the ATPase delta chain family.</text>
</comment>
<accession>A0A5Q0QC61</accession>
<dbReference type="GO" id="GO:0045259">
    <property type="term" value="C:proton-transporting ATP synthase complex"/>
    <property type="evidence" value="ECO:0007669"/>
    <property type="project" value="UniProtKB-KW"/>
</dbReference>
<evidence type="ECO:0000256" key="5">
    <source>
        <dbReference type="ARBA" id="ARBA00023136"/>
    </source>
</evidence>
<dbReference type="PRINTS" id="PR00125">
    <property type="entry name" value="ATPASEDELTA"/>
</dbReference>
<dbReference type="RefSeq" id="WP_153512252.1">
    <property type="nucleotide sequence ID" value="NZ_CP045652.1"/>
</dbReference>